<gene>
    <name evidence="7" type="ORF">CGZ90_16720</name>
</gene>
<evidence type="ECO:0000256" key="2">
    <source>
        <dbReference type="ARBA" id="ARBA00023015"/>
    </source>
</evidence>
<dbReference type="RefSeq" id="WP_094253668.1">
    <property type="nucleotide sequence ID" value="NZ_JBHLXL010000002.1"/>
</dbReference>
<comment type="caution">
    <text evidence="7">The sequence shown here is derived from an EMBL/GenBank/DDBJ whole genome shotgun (WGS) entry which is preliminary data.</text>
</comment>
<evidence type="ECO:0000256" key="4">
    <source>
        <dbReference type="ARBA" id="ARBA00023163"/>
    </source>
</evidence>
<evidence type="ECO:0000256" key="3">
    <source>
        <dbReference type="ARBA" id="ARBA00023125"/>
    </source>
</evidence>
<dbReference type="SMART" id="SM00422">
    <property type="entry name" value="HTH_MERR"/>
    <property type="match status" value="1"/>
</dbReference>
<sequence length="113" mass="13420">MYKVGEFSKMTGLSKEALRYYSDIKLLEPVYINPDNNYRYYDNGSYIVAMLLVQLRRFDFTIQEMKSVIEDESFANLENILREKKRKIEEEIQELSSKVDDIDEFLRIGNEGD</sequence>
<evidence type="ECO:0000259" key="6">
    <source>
        <dbReference type="PROSITE" id="PS50937"/>
    </source>
</evidence>
<feature type="domain" description="HTH merR-type" evidence="6">
    <location>
        <begin position="1"/>
        <end position="71"/>
    </location>
</feature>
<dbReference type="OrthoDB" id="9773308at2"/>
<keyword evidence="2" id="KW-0805">Transcription regulation</keyword>
<protein>
    <submittedName>
        <fullName evidence="7">Transcriptional regulator</fullName>
    </submittedName>
</protein>
<dbReference type="SUPFAM" id="SSF46955">
    <property type="entry name" value="Putative DNA-binding domain"/>
    <property type="match status" value="1"/>
</dbReference>
<dbReference type="PANTHER" id="PTHR30204:SF69">
    <property type="entry name" value="MERR-FAMILY TRANSCRIPTIONAL REGULATOR"/>
    <property type="match status" value="1"/>
</dbReference>
<evidence type="ECO:0000256" key="1">
    <source>
        <dbReference type="ARBA" id="ARBA00022491"/>
    </source>
</evidence>
<dbReference type="EMBL" id="NOII01000011">
    <property type="protein sequence ID" value="OYD56653.1"/>
    <property type="molecule type" value="Genomic_DNA"/>
</dbReference>
<dbReference type="InterPro" id="IPR000551">
    <property type="entry name" value="MerR-type_HTH_dom"/>
</dbReference>
<evidence type="ECO:0000313" key="7">
    <source>
        <dbReference type="EMBL" id="OYD56653.1"/>
    </source>
</evidence>
<reference evidence="7 8" key="1">
    <citation type="submission" date="2017-07" db="EMBL/GenBank/DDBJ databases">
        <title>Fictibacillus sp. nov. GDSW-R2A3 Genome sequencing and assembly.</title>
        <authorList>
            <person name="Mayilraj S."/>
        </authorList>
    </citation>
    <scope>NUCLEOTIDE SEQUENCE [LARGE SCALE GENOMIC DNA]</scope>
    <source>
        <strain evidence="7 8">GDSW-R2A3</strain>
    </source>
</reference>
<accession>A0A235F6F4</accession>
<evidence type="ECO:0000256" key="5">
    <source>
        <dbReference type="SAM" id="Coils"/>
    </source>
</evidence>
<keyword evidence="5" id="KW-0175">Coiled coil</keyword>
<dbReference type="AlphaFoldDB" id="A0A235F6F4"/>
<dbReference type="InterPro" id="IPR047057">
    <property type="entry name" value="MerR_fam"/>
</dbReference>
<name>A0A235F6F4_9BACL</name>
<dbReference type="GO" id="GO:0003700">
    <property type="term" value="F:DNA-binding transcription factor activity"/>
    <property type="evidence" value="ECO:0007669"/>
    <property type="project" value="InterPro"/>
</dbReference>
<dbReference type="Proteomes" id="UP000215059">
    <property type="component" value="Unassembled WGS sequence"/>
</dbReference>
<keyword evidence="8" id="KW-1185">Reference proteome</keyword>
<dbReference type="PROSITE" id="PS50937">
    <property type="entry name" value="HTH_MERR_2"/>
    <property type="match status" value="1"/>
</dbReference>
<dbReference type="Gene3D" id="1.10.1660.10">
    <property type="match status" value="1"/>
</dbReference>
<organism evidence="7 8">
    <name type="scientific">Fictibacillus aquaticus</name>
    <dbReference type="NCBI Taxonomy" id="2021314"/>
    <lineage>
        <taxon>Bacteria</taxon>
        <taxon>Bacillati</taxon>
        <taxon>Bacillota</taxon>
        <taxon>Bacilli</taxon>
        <taxon>Bacillales</taxon>
        <taxon>Fictibacillaceae</taxon>
        <taxon>Fictibacillus</taxon>
    </lineage>
</organism>
<feature type="coiled-coil region" evidence="5">
    <location>
        <begin position="74"/>
        <end position="105"/>
    </location>
</feature>
<dbReference type="InterPro" id="IPR009061">
    <property type="entry name" value="DNA-bd_dom_put_sf"/>
</dbReference>
<keyword evidence="4" id="KW-0804">Transcription</keyword>
<dbReference type="GO" id="GO:0003677">
    <property type="term" value="F:DNA binding"/>
    <property type="evidence" value="ECO:0007669"/>
    <property type="project" value="UniProtKB-KW"/>
</dbReference>
<keyword evidence="1" id="KW-0678">Repressor</keyword>
<dbReference type="PANTHER" id="PTHR30204">
    <property type="entry name" value="REDOX-CYCLING DRUG-SENSING TRANSCRIPTIONAL ACTIVATOR SOXR"/>
    <property type="match status" value="1"/>
</dbReference>
<proteinExistence type="predicted"/>
<keyword evidence="3" id="KW-0238">DNA-binding</keyword>
<dbReference type="Pfam" id="PF00376">
    <property type="entry name" value="MerR"/>
    <property type="match status" value="1"/>
</dbReference>
<evidence type="ECO:0000313" key="8">
    <source>
        <dbReference type="Proteomes" id="UP000215059"/>
    </source>
</evidence>